<dbReference type="SUPFAM" id="SSF50952">
    <property type="entry name" value="Soluble quinoprotein glucose dehydrogenase"/>
    <property type="match status" value="1"/>
</dbReference>
<evidence type="ECO:0000259" key="3">
    <source>
        <dbReference type="Pfam" id="PF07995"/>
    </source>
</evidence>
<dbReference type="AlphaFoldDB" id="A0A4R4E1X0"/>
<feature type="compositionally biased region" description="Polar residues" evidence="1">
    <location>
        <begin position="23"/>
        <end position="38"/>
    </location>
</feature>
<feature type="region of interest" description="Disordered" evidence="1">
    <location>
        <begin position="23"/>
        <end position="47"/>
    </location>
</feature>
<feature type="chain" id="PRO_5020613692" evidence="2">
    <location>
        <begin position="19"/>
        <end position="411"/>
    </location>
</feature>
<evidence type="ECO:0000313" key="5">
    <source>
        <dbReference type="Proteomes" id="UP000295164"/>
    </source>
</evidence>
<organism evidence="4 5">
    <name type="scientific">Flaviaesturariibacter aridisoli</name>
    <dbReference type="NCBI Taxonomy" id="2545761"/>
    <lineage>
        <taxon>Bacteria</taxon>
        <taxon>Pseudomonadati</taxon>
        <taxon>Bacteroidota</taxon>
        <taxon>Chitinophagia</taxon>
        <taxon>Chitinophagales</taxon>
        <taxon>Chitinophagaceae</taxon>
        <taxon>Flaviaestuariibacter</taxon>
    </lineage>
</organism>
<accession>A0A4R4E1X0</accession>
<name>A0A4R4E1X0_9BACT</name>
<evidence type="ECO:0000313" key="4">
    <source>
        <dbReference type="EMBL" id="TCZ73379.1"/>
    </source>
</evidence>
<dbReference type="RefSeq" id="WP_131851398.1">
    <property type="nucleotide sequence ID" value="NZ_SKFH01000007.1"/>
</dbReference>
<dbReference type="Proteomes" id="UP000295164">
    <property type="component" value="Unassembled WGS sequence"/>
</dbReference>
<keyword evidence="2" id="KW-0732">Signal</keyword>
<reference evidence="4 5" key="1">
    <citation type="submission" date="2019-03" db="EMBL/GenBank/DDBJ databases">
        <authorList>
            <person name="Kim M.K.M."/>
        </authorList>
    </citation>
    <scope>NUCLEOTIDE SEQUENCE [LARGE SCALE GENOMIC DNA]</scope>
    <source>
        <strain evidence="4 5">17J68-15</strain>
    </source>
</reference>
<dbReference type="Pfam" id="PF07995">
    <property type="entry name" value="GSDH"/>
    <property type="match status" value="1"/>
</dbReference>
<dbReference type="OrthoDB" id="9770043at2"/>
<dbReference type="EMBL" id="SKFH01000007">
    <property type="protein sequence ID" value="TCZ73379.1"/>
    <property type="molecule type" value="Genomic_DNA"/>
</dbReference>
<comment type="caution">
    <text evidence="4">The sequence shown here is derived from an EMBL/GenBank/DDBJ whole genome shotgun (WGS) entry which is preliminary data.</text>
</comment>
<dbReference type="PANTHER" id="PTHR19328:SF75">
    <property type="entry name" value="ALDOSE SUGAR DEHYDROGENASE YLII"/>
    <property type="match status" value="1"/>
</dbReference>
<evidence type="ECO:0000256" key="1">
    <source>
        <dbReference type="SAM" id="MobiDB-lite"/>
    </source>
</evidence>
<keyword evidence="5" id="KW-1185">Reference proteome</keyword>
<dbReference type="InterPro" id="IPR011041">
    <property type="entry name" value="Quinoprot_gluc/sorb_DH_b-prop"/>
</dbReference>
<proteinExistence type="predicted"/>
<dbReference type="InterPro" id="IPR011042">
    <property type="entry name" value="6-blade_b-propeller_TolB-like"/>
</dbReference>
<feature type="signal peptide" evidence="2">
    <location>
        <begin position="1"/>
        <end position="18"/>
    </location>
</feature>
<feature type="domain" description="Glucose/Sorbosone dehydrogenase" evidence="3">
    <location>
        <begin position="75"/>
        <end position="407"/>
    </location>
</feature>
<protein>
    <submittedName>
        <fullName evidence="4">PQQ-dependent sugar dehydrogenase</fullName>
    </submittedName>
</protein>
<evidence type="ECO:0000256" key="2">
    <source>
        <dbReference type="SAM" id="SignalP"/>
    </source>
</evidence>
<dbReference type="Gene3D" id="2.120.10.30">
    <property type="entry name" value="TolB, C-terminal domain"/>
    <property type="match status" value="1"/>
</dbReference>
<dbReference type="InterPro" id="IPR012938">
    <property type="entry name" value="Glc/Sorbosone_DH"/>
</dbReference>
<gene>
    <name evidence="4" type="ORF">E0486_06820</name>
</gene>
<dbReference type="PANTHER" id="PTHR19328">
    <property type="entry name" value="HEDGEHOG-INTERACTING PROTEIN"/>
    <property type="match status" value="1"/>
</dbReference>
<sequence length="411" mass="44308">MNHTILILCAGITAVAGAQCGNSAMHSGSTPTNDSTPVETRKPNSDYRPAFAGQTRAPGVHSKTPWEAKVLTRALSRPWGLTVLPDGRLLITEKGGTMRIAGTDGTLSAPITGLPAVNDAGQGGLLDVAIDPAFAQTRFVYWTFSEALPEGNLTAVGKGKLSADERRMEGATVIYRARPAYDGTLHYGGRLVVDSAGYLFVSTGERSDLATRPQAQWLNSALGKVLRITRDGQPAPGNPFFNQKDAFPELYSYGHRNIQGLALHPETGALWESEMGPRGGDEVNRIEAGKNYGWPAITYGIEYNGSKVGPGATQAPGMEQPVYYWDPVLSPSGITFYSGAALPEWKNNLFLCGLNSQHIARLVIVNDRVVGEERLLEGEKHRWRAITEGRDGALYAVTDGSPGLLYRIAKR</sequence>